<dbReference type="Gene3D" id="2.60.40.10">
    <property type="entry name" value="Immunoglobulins"/>
    <property type="match status" value="1"/>
</dbReference>
<gene>
    <name evidence="5" type="ORF">CPT03_13345</name>
</gene>
<dbReference type="GO" id="GO:0005975">
    <property type="term" value="P:carbohydrate metabolic process"/>
    <property type="evidence" value="ECO:0007669"/>
    <property type="project" value="InterPro"/>
</dbReference>
<keyword evidence="2" id="KW-0732">Signal</keyword>
<dbReference type="CDD" id="cd00063">
    <property type="entry name" value="FN3"/>
    <property type="match status" value="1"/>
</dbReference>
<dbReference type="InterPro" id="IPR013320">
    <property type="entry name" value="ConA-like_dom_sf"/>
</dbReference>
<dbReference type="InterPro" id="IPR003961">
    <property type="entry name" value="FN3_dom"/>
</dbReference>
<dbReference type="SUPFAM" id="SSF49265">
    <property type="entry name" value="Fibronectin type III"/>
    <property type="match status" value="1"/>
</dbReference>
<dbReference type="AlphaFoldDB" id="A0A2D1UC96"/>
<dbReference type="Gene3D" id="2.60.120.200">
    <property type="match status" value="1"/>
</dbReference>
<dbReference type="PROSITE" id="PS51762">
    <property type="entry name" value="GH16_2"/>
    <property type="match status" value="1"/>
</dbReference>
<evidence type="ECO:0000259" key="4">
    <source>
        <dbReference type="PROSITE" id="PS51762"/>
    </source>
</evidence>
<feature type="domain" description="GH16" evidence="4">
    <location>
        <begin position="120"/>
        <end position="391"/>
    </location>
</feature>
<sequence length="532" mass="60209">MKYILLTLLSMVAVGSLAQVPAAPTEMSALGTRSWIKVTWKDNAINETGYKLYWSENRKKPTQPGITLAPNACSYYIEDLKPGKNYHIWLEVFNGQGSGKCLSVRGTTATLWKLEATELAELKIVPSSAAVPKGMQLYWHDEFNDLLLNRNKWTTNYFSSLNYMDMESKKEMLANTLLQPAYMLNGKTINLFVNDTIPDRLFTKKGNQKVSSIQTYDWRTNENLLDNSKGGYFEVKVKRSSSGKPKGLNTAFWFDSPGPDLRYYLEQGTELDGIQGIRPKGQVFEIDIFEYLTAQFVLHGHVDEKGKFLHNIATHIAEGYDHINQWVTHGVLWTPTSIKHYINGNLIKEYTDKNKIFSPNHFMSVFLGTYGSEGNVNMEVDYIRAYNWPVSKGNELPNPGFEDSGSLIPWEGNGELAIGAGVKGSTGLRLQPGQKVEQYLYLDNDAHYMLDYWVRGKGMLRVNVFDVAMVSGELSNLVKSQRSVVGRFTKKSIRFKSGKEHGKNKKTVKIVFENTGTSTVILDEVRIKYQSE</sequence>
<evidence type="ECO:0000313" key="5">
    <source>
        <dbReference type="EMBL" id="ATP59245.1"/>
    </source>
</evidence>
<organism evidence="5 6">
    <name type="scientific">Pedobacter ginsengisoli</name>
    <dbReference type="NCBI Taxonomy" id="363852"/>
    <lineage>
        <taxon>Bacteria</taxon>
        <taxon>Pseudomonadati</taxon>
        <taxon>Bacteroidota</taxon>
        <taxon>Sphingobacteriia</taxon>
        <taxon>Sphingobacteriales</taxon>
        <taxon>Sphingobacteriaceae</taxon>
        <taxon>Pedobacter</taxon>
    </lineage>
</organism>
<dbReference type="GO" id="GO:0004553">
    <property type="term" value="F:hydrolase activity, hydrolyzing O-glycosyl compounds"/>
    <property type="evidence" value="ECO:0007669"/>
    <property type="project" value="InterPro"/>
</dbReference>
<dbReference type="InterPro" id="IPR000757">
    <property type="entry name" value="Beta-glucanase-like"/>
</dbReference>
<evidence type="ECO:0008006" key="7">
    <source>
        <dbReference type="Google" id="ProtNLM"/>
    </source>
</evidence>
<name>A0A2D1UC96_9SPHI</name>
<dbReference type="InterPro" id="IPR036116">
    <property type="entry name" value="FN3_sf"/>
</dbReference>
<comment type="similarity">
    <text evidence="1">Belongs to the glycosyl hydrolase 16 family.</text>
</comment>
<dbReference type="SMART" id="SM00060">
    <property type="entry name" value="FN3"/>
    <property type="match status" value="1"/>
</dbReference>
<dbReference type="KEGG" id="pgs:CPT03_13345"/>
<dbReference type="CDD" id="cd00413">
    <property type="entry name" value="Glyco_hydrolase_16"/>
    <property type="match status" value="1"/>
</dbReference>
<dbReference type="EMBL" id="CP024091">
    <property type="protein sequence ID" value="ATP59245.1"/>
    <property type="molecule type" value="Genomic_DNA"/>
</dbReference>
<evidence type="ECO:0000256" key="1">
    <source>
        <dbReference type="ARBA" id="ARBA00006865"/>
    </source>
</evidence>
<dbReference type="Pfam" id="PF00041">
    <property type="entry name" value="fn3"/>
    <property type="match status" value="1"/>
</dbReference>
<evidence type="ECO:0000259" key="3">
    <source>
        <dbReference type="PROSITE" id="PS50853"/>
    </source>
</evidence>
<dbReference type="Proteomes" id="UP000223749">
    <property type="component" value="Chromosome"/>
</dbReference>
<dbReference type="Gene3D" id="2.60.120.260">
    <property type="entry name" value="Galactose-binding domain-like"/>
    <property type="match status" value="1"/>
</dbReference>
<keyword evidence="6" id="KW-1185">Reference proteome</keyword>
<dbReference type="Pfam" id="PF00722">
    <property type="entry name" value="Glyco_hydro_16"/>
    <property type="match status" value="1"/>
</dbReference>
<protein>
    <recommendedName>
        <fullName evidence="7">GH16 domain-containing protein</fullName>
    </recommendedName>
</protein>
<dbReference type="InterPro" id="IPR013783">
    <property type="entry name" value="Ig-like_fold"/>
</dbReference>
<dbReference type="PROSITE" id="PS50853">
    <property type="entry name" value="FN3"/>
    <property type="match status" value="1"/>
</dbReference>
<feature type="chain" id="PRO_5013924638" description="GH16 domain-containing protein" evidence="2">
    <location>
        <begin position="19"/>
        <end position="532"/>
    </location>
</feature>
<proteinExistence type="inferred from homology"/>
<reference evidence="5 6" key="1">
    <citation type="submission" date="2017-10" db="EMBL/GenBank/DDBJ databases">
        <title>Whole genome of Pedobacter ginsengisoli T01R-27 isolated from tomato rhizosphere.</title>
        <authorList>
            <person name="Weon H.-Y."/>
            <person name="Lee S.A."/>
            <person name="Sang M.K."/>
            <person name="Song J."/>
        </authorList>
    </citation>
    <scope>NUCLEOTIDE SEQUENCE [LARGE SCALE GENOMIC DNA]</scope>
    <source>
        <strain evidence="5 6">T01R-27</strain>
    </source>
</reference>
<dbReference type="SUPFAM" id="SSF49899">
    <property type="entry name" value="Concanavalin A-like lectins/glucanases"/>
    <property type="match status" value="1"/>
</dbReference>
<accession>A0A2D1UC96</accession>
<feature type="domain" description="Fibronectin type-III" evidence="3">
    <location>
        <begin position="20"/>
        <end position="113"/>
    </location>
</feature>
<feature type="signal peptide" evidence="2">
    <location>
        <begin position="1"/>
        <end position="18"/>
    </location>
</feature>
<dbReference type="OrthoDB" id="692153at2"/>
<evidence type="ECO:0000313" key="6">
    <source>
        <dbReference type="Proteomes" id="UP000223749"/>
    </source>
</evidence>
<evidence type="ECO:0000256" key="2">
    <source>
        <dbReference type="SAM" id="SignalP"/>
    </source>
</evidence>